<dbReference type="RefSeq" id="XP_041191086.1">
    <property type="nucleotide sequence ID" value="XM_041342217.1"/>
</dbReference>
<dbReference type="EMBL" id="JABBWG010000024">
    <property type="protein sequence ID" value="KAG1813212.1"/>
    <property type="molecule type" value="Genomic_DNA"/>
</dbReference>
<evidence type="ECO:0000313" key="2">
    <source>
        <dbReference type="EMBL" id="KAG1813212.1"/>
    </source>
</evidence>
<comment type="caution">
    <text evidence="2">The sequence shown here is derived from an EMBL/GenBank/DDBJ whole genome shotgun (WGS) entry which is preliminary data.</text>
</comment>
<accession>A0A9P7E774</accession>
<evidence type="ECO:0000313" key="3">
    <source>
        <dbReference type="Proteomes" id="UP000807769"/>
    </source>
</evidence>
<dbReference type="GeneID" id="64636233"/>
<dbReference type="OrthoDB" id="2680592at2759"/>
<reference evidence="2" key="1">
    <citation type="journal article" date="2020" name="New Phytol.">
        <title>Comparative genomics reveals dynamic genome evolution in host specialist ectomycorrhizal fungi.</title>
        <authorList>
            <person name="Lofgren L.A."/>
            <person name="Nguyen N.H."/>
            <person name="Vilgalys R."/>
            <person name="Ruytinx J."/>
            <person name="Liao H.L."/>
            <person name="Branco S."/>
            <person name="Kuo A."/>
            <person name="LaButti K."/>
            <person name="Lipzen A."/>
            <person name="Andreopoulos W."/>
            <person name="Pangilinan J."/>
            <person name="Riley R."/>
            <person name="Hundley H."/>
            <person name="Na H."/>
            <person name="Barry K."/>
            <person name="Grigoriev I.V."/>
            <person name="Stajich J.E."/>
            <person name="Kennedy P.G."/>
        </authorList>
    </citation>
    <scope>NUCLEOTIDE SEQUENCE</scope>
    <source>
        <strain evidence="2">MN1</strain>
    </source>
</reference>
<feature type="compositionally biased region" description="Basic and acidic residues" evidence="1">
    <location>
        <begin position="121"/>
        <end position="135"/>
    </location>
</feature>
<name>A0A9P7E774_9AGAM</name>
<organism evidence="2 3">
    <name type="scientific">Suillus subaureus</name>
    <dbReference type="NCBI Taxonomy" id="48587"/>
    <lineage>
        <taxon>Eukaryota</taxon>
        <taxon>Fungi</taxon>
        <taxon>Dikarya</taxon>
        <taxon>Basidiomycota</taxon>
        <taxon>Agaricomycotina</taxon>
        <taxon>Agaricomycetes</taxon>
        <taxon>Agaricomycetidae</taxon>
        <taxon>Boletales</taxon>
        <taxon>Suillineae</taxon>
        <taxon>Suillaceae</taxon>
        <taxon>Suillus</taxon>
    </lineage>
</organism>
<proteinExistence type="predicted"/>
<sequence>MSSFSFDFSKVVDPAADKIQHAFTELHAQVVNLADIMPKDRPDLMAHKEEWCHNWVKLLADLEKCSMDSKTHNLSLVLAPEESTKGCKAEEVHVHFHEQIRTFKIEAEHQAKECVHLEEEKQLKEKGKGKEKEATGEDFAMEDGQEEAGEDAAGEADEEEERPETPKHPACAGIHKESKAVEPVLSKAKHMSTLCFLFWLFLLNLLARCATGALSTISLAKLSMAASMLLISAVAQLQAVAKPSLQAAHKAPSTSGSGPTMGSSKDICDLMCCPVLLPEPPIMVSEDKEPDSLVCIEKCKLPEGEDLEDFDLLVDAEASDEDLLMEGQVQALYAKYTLLAPQANILFSSSLSLHGDIFGPMWWFFLLYGPWLLPGLPWSSFLALPGPPSWSSSLALPGPPSWPSLVLLPGPYGLFLLP</sequence>
<feature type="compositionally biased region" description="Acidic residues" evidence="1">
    <location>
        <begin position="139"/>
        <end position="162"/>
    </location>
</feature>
<protein>
    <submittedName>
        <fullName evidence="2">Uncharacterized protein</fullName>
    </submittedName>
</protein>
<gene>
    <name evidence="2" type="ORF">BJ212DRAFT_1578393</name>
</gene>
<keyword evidence="3" id="KW-1185">Reference proteome</keyword>
<feature type="region of interest" description="Disordered" evidence="1">
    <location>
        <begin position="121"/>
        <end position="171"/>
    </location>
</feature>
<dbReference type="AlphaFoldDB" id="A0A9P7E774"/>
<dbReference type="Proteomes" id="UP000807769">
    <property type="component" value="Unassembled WGS sequence"/>
</dbReference>
<evidence type="ECO:0000256" key="1">
    <source>
        <dbReference type="SAM" id="MobiDB-lite"/>
    </source>
</evidence>